<dbReference type="GO" id="GO:0016740">
    <property type="term" value="F:transferase activity"/>
    <property type="evidence" value="ECO:0007669"/>
    <property type="project" value="UniProtKB-KW"/>
</dbReference>
<proteinExistence type="predicted"/>
<keyword evidence="3" id="KW-1185">Reference proteome</keyword>
<dbReference type="Gene3D" id="3.40.50.300">
    <property type="entry name" value="P-loop containing nucleotide triphosphate hydrolases"/>
    <property type="match status" value="1"/>
</dbReference>
<comment type="caution">
    <text evidence="2">The sequence shown here is derived from an EMBL/GenBank/DDBJ whole genome shotgun (WGS) entry which is preliminary data.</text>
</comment>
<name>A0ABW0QUK0_9GAMM</name>
<dbReference type="SUPFAM" id="SSF52540">
    <property type="entry name" value="P-loop containing nucleoside triphosphate hydrolases"/>
    <property type="match status" value="1"/>
</dbReference>
<dbReference type="EMBL" id="JBHSNF010000004">
    <property type="protein sequence ID" value="MFC5527282.1"/>
    <property type="molecule type" value="Genomic_DNA"/>
</dbReference>
<accession>A0ABW0QUK0</accession>
<dbReference type="RefSeq" id="WP_377321792.1">
    <property type="nucleotide sequence ID" value="NZ_JBHSNF010000004.1"/>
</dbReference>
<sequence length="286" mass="32708">MQPFKTEASRDPVFDRPVFIISPPRSGSTLLFETLAQAPGLFTTGRESHGLIEGITSLNPAFRGYDSNRLDASSATPAVVDELRRRFHSQMRDRDGQPPARQPYRLLEKTPKNALRIPLLARAFPEAQFVYLYRDPRQTLSSMMEAWQSGRFRTYPQLPGWTGLPWSLLLIPGWRELVGRPLEEIVAVQWETTTRILLDDLSVFPPDRCHKIRYDEFLAAPAAEMKSLCNALGLEWDRPLDAALPFSRYTVSRPAPDKWRRHADLIERVLPGLQATLDRAERFAVR</sequence>
<dbReference type="InterPro" id="IPR027417">
    <property type="entry name" value="P-loop_NTPase"/>
</dbReference>
<evidence type="ECO:0000313" key="2">
    <source>
        <dbReference type="EMBL" id="MFC5527282.1"/>
    </source>
</evidence>
<keyword evidence="1 2" id="KW-0808">Transferase</keyword>
<reference evidence="3" key="1">
    <citation type="journal article" date="2019" name="Int. J. Syst. Evol. Microbiol.">
        <title>The Global Catalogue of Microorganisms (GCM) 10K type strain sequencing project: providing services to taxonomists for standard genome sequencing and annotation.</title>
        <authorList>
            <consortium name="The Broad Institute Genomics Platform"/>
            <consortium name="The Broad Institute Genome Sequencing Center for Infectious Disease"/>
            <person name="Wu L."/>
            <person name="Ma J."/>
        </authorList>
    </citation>
    <scope>NUCLEOTIDE SEQUENCE [LARGE SCALE GENOMIC DNA]</scope>
    <source>
        <strain evidence="3">CGMCC 1.16619</strain>
    </source>
</reference>
<protein>
    <submittedName>
        <fullName evidence="2">Sulfotransferase family protein</fullName>
        <ecNumber evidence="2">2.8.2.-</ecNumber>
    </submittedName>
</protein>
<dbReference type="Proteomes" id="UP001596114">
    <property type="component" value="Unassembled WGS sequence"/>
</dbReference>
<evidence type="ECO:0000313" key="3">
    <source>
        <dbReference type="Proteomes" id="UP001596114"/>
    </source>
</evidence>
<dbReference type="PANTHER" id="PTHR12788:SF10">
    <property type="entry name" value="PROTEIN-TYROSINE SULFOTRANSFERASE"/>
    <property type="match status" value="1"/>
</dbReference>
<dbReference type="Pfam" id="PF13469">
    <property type="entry name" value="Sulfotransfer_3"/>
    <property type="match status" value="1"/>
</dbReference>
<dbReference type="PANTHER" id="PTHR12788">
    <property type="entry name" value="PROTEIN-TYROSINE SULFOTRANSFERASE 2"/>
    <property type="match status" value="1"/>
</dbReference>
<dbReference type="InterPro" id="IPR026634">
    <property type="entry name" value="TPST-like"/>
</dbReference>
<dbReference type="EC" id="2.8.2.-" evidence="2"/>
<organism evidence="2 3">
    <name type="scientific">Rhodanobacter ginsengisoli</name>
    <dbReference type="NCBI Taxonomy" id="418646"/>
    <lineage>
        <taxon>Bacteria</taxon>
        <taxon>Pseudomonadati</taxon>
        <taxon>Pseudomonadota</taxon>
        <taxon>Gammaproteobacteria</taxon>
        <taxon>Lysobacterales</taxon>
        <taxon>Rhodanobacteraceae</taxon>
        <taxon>Rhodanobacter</taxon>
    </lineage>
</organism>
<gene>
    <name evidence="2" type="ORF">ACFPPA_16195</name>
</gene>
<evidence type="ECO:0000256" key="1">
    <source>
        <dbReference type="ARBA" id="ARBA00022679"/>
    </source>
</evidence>